<sequence length="540" mass="62332">MSASTDQSPNVQELFKTTVELEKELRAVLRQKSSFHDECVILRSRIKTLYEQIVFLDYEFASIKEVEMNLWKTVFYKVIEDYRRKLRQISGERTKSSELKRVKNSFRSFLQEAAGFYVFFKQRLASEFQLRLPQTLLNKALLFDIQPERLLPEKLGRKALFSYQQCLIYLGDLARYREMYADRQQKNWSAAIEYYNEALALAPTNGNPHNQLAVVSSYLGDELGTIYHYYRSLVTLQPFLTAKENIDLLFQRSKKMYESSPKANEDLEGVSNGAERSSKKTNAANQAAVKEFIKEYIHLHGILHMRADVNSFPTFKDSVISKYRELLGNRSFEANQILQITLINIAALYVFRHYKSSSEAKEKGSSSATLQASRKGVLERHLYLLIIEMFQVMLEVGCNVFDSIAAKQAEKQATRDRPEFPACVKRMLPATRVTLQWILSNLDLYQPSSTQTRRTAAEQDTIHAFWKSFASFMNHLQVKFGTIATNHFALLKEDFEIQGFIAIKPEADSEDSLLVRPKVRSAKRNQIQSVVHDPRHQSTS</sequence>
<dbReference type="STRING" id="1314790.A0A1Y1XU52"/>
<dbReference type="GO" id="GO:0042162">
    <property type="term" value="F:telomeric DNA binding"/>
    <property type="evidence" value="ECO:0007669"/>
    <property type="project" value="TreeGrafter"/>
</dbReference>
<organism evidence="4 5">
    <name type="scientific">Basidiobolus meristosporus CBS 931.73</name>
    <dbReference type="NCBI Taxonomy" id="1314790"/>
    <lineage>
        <taxon>Eukaryota</taxon>
        <taxon>Fungi</taxon>
        <taxon>Fungi incertae sedis</taxon>
        <taxon>Zoopagomycota</taxon>
        <taxon>Entomophthoromycotina</taxon>
        <taxon>Basidiobolomycetes</taxon>
        <taxon>Basidiobolales</taxon>
        <taxon>Basidiobolaceae</taxon>
        <taxon>Basidiobolus</taxon>
    </lineage>
</organism>
<comment type="caution">
    <text evidence="4">The sequence shown here is derived from an EMBL/GenBank/DDBJ whole genome shotgun (WGS) entry which is preliminary data.</text>
</comment>
<proteinExistence type="predicted"/>
<dbReference type="EMBL" id="MCFE01000482">
    <property type="protein sequence ID" value="ORX89026.1"/>
    <property type="molecule type" value="Genomic_DNA"/>
</dbReference>
<dbReference type="AlphaFoldDB" id="A0A1Y1XU52"/>
<keyword evidence="5" id="KW-1185">Reference proteome</keyword>
<feature type="domain" description="DNA/RNA-binding" evidence="2">
    <location>
        <begin position="191"/>
        <end position="506"/>
    </location>
</feature>
<dbReference type="InterPro" id="IPR018834">
    <property type="entry name" value="DNA/RNA-bd_Est1-type"/>
</dbReference>
<dbReference type="SUPFAM" id="SSF48452">
    <property type="entry name" value="TPR-like"/>
    <property type="match status" value="1"/>
</dbReference>
<dbReference type="GO" id="GO:0070034">
    <property type="term" value="F:telomerase RNA binding"/>
    <property type="evidence" value="ECO:0007669"/>
    <property type="project" value="TreeGrafter"/>
</dbReference>
<gene>
    <name evidence="4" type="ORF">K493DRAFT_72545</name>
</gene>
<evidence type="ECO:0000313" key="5">
    <source>
        <dbReference type="Proteomes" id="UP000193498"/>
    </source>
</evidence>
<dbReference type="GO" id="GO:0000184">
    <property type="term" value="P:nuclear-transcribed mRNA catabolic process, nonsense-mediated decay"/>
    <property type="evidence" value="ECO:0007669"/>
    <property type="project" value="TreeGrafter"/>
</dbReference>
<dbReference type="InterPro" id="IPR011990">
    <property type="entry name" value="TPR-like_helical_dom_sf"/>
</dbReference>
<evidence type="ECO:0000259" key="2">
    <source>
        <dbReference type="Pfam" id="PF10373"/>
    </source>
</evidence>
<feature type="domain" description="Telomerase activating protein Est1-like N-terminal" evidence="3">
    <location>
        <begin position="66"/>
        <end position="180"/>
    </location>
</feature>
<dbReference type="InterPro" id="IPR019458">
    <property type="entry name" value="Est1-like_N"/>
</dbReference>
<dbReference type="Pfam" id="PF10373">
    <property type="entry name" value="EST1_DNA_bind"/>
    <property type="match status" value="1"/>
</dbReference>
<dbReference type="InParanoid" id="A0A1Y1XU52"/>
<feature type="region of interest" description="Disordered" evidence="1">
    <location>
        <begin position="260"/>
        <end position="281"/>
    </location>
</feature>
<dbReference type="Pfam" id="PF10374">
    <property type="entry name" value="EST1"/>
    <property type="match status" value="1"/>
</dbReference>
<evidence type="ECO:0000313" key="4">
    <source>
        <dbReference type="EMBL" id="ORX89026.1"/>
    </source>
</evidence>
<reference evidence="4 5" key="1">
    <citation type="submission" date="2016-07" db="EMBL/GenBank/DDBJ databases">
        <title>Pervasive Adenine N6-methylation of Active Genes in Fungi.</title>
        <authorList>
            <consortium name="DOE Joint Genome Institute"/>
            <person name="Mondo S.J."/>
            <person name="Dannebaum R.O."/>
            <person name="Kuo R.C."/>
            <person name="Labutti K."/>
            <person name="Haridas S."/>
            <person name="Kuo A."/>
            <person name="Salamov A."/>
            <person name="Ahrendt S.R."/>
            <person name="Lipzen A."/>
            <person name="Sullivan W."/>
            <person name="Andreopoulos W.B."/>
            <person name="Clum A."/>
            <person name="Lindquist E."/>
            <person name="Daum C."/>
            <person name="Ramamoorthy G.K."/>
            <person name="Gryganskyi A."/>
            <person name="Culley D."/>
            <person name="Magnuson J.K."/>
            <person name="James T.Y."/>
            <person name="O'Malley M.A."/>
            <person name="Stajich J.E."/>
            <person name="Spatafora J.W."/>
            <person name="Visel A."/>
            <person name="Grigoriev I.V."/>
        </authorList>
    </citation>
    <scope>NUCLEOTIDE SEQUENCE [LARGE SCALE GENOMIC DNA]</scope>
    <source>
        <strain evidence="4 5">CBS 931.73</strain>
    </source>
</reference>
<dbReference type="OrthoDB" id="69928at2759"/>
<evidence type="ECO:0000256" key="1">
    <source>
        <dbReference type="SAM" id="MobiDB-lite"/>
    </source>
</evidence>
<accession>A0A1Y1XU52</accession>
<name>A0A1Y1XU52_9FUNG</name>
<protein>
    <recommendedName>
        <fullName evidence="6">DNA/RNA-binding domain-containing protein</fullName>
    </recommendedName>
</protein>
<dbReference type="PANTHER" id="PTHR15696:SF0">
    <property type="entry name" value="TELOMERASE-BINDING PROTEIN EST1A"/>
    <property type="match status" value="1"/>
</dbReference>
<dbReference type="Gene3D" id="1.25.40.10">
    <property type="entry name" value="Tetratricopeptide repeat domain"/>
    <property type="match status" value="1"/>
</dbReference>
<evidence type="ECO:0008006" key="6">
    <source>
        <dbReference type="Google" id="ProtNLM"/>
    </source>
</evidence>
<evidence type="ECO:0000259" key="3">
    <source>
        <dbReference type="Pfam" id="PF10374"/>
    </source>
</evidence>
<dbReference type="GO" id="GO:0005697">
    <property type="term" value="C:telomerase holoenzyme complex"/>
    <property type="evidence" value="ECO:0007669"/>
    <property type="project" value="TreeGrafter"/>
</dbReference>
<dbReference type="InterPro" id="IPR045153">
    <property type="entry name" value="Est1/Ebs1-like"/>
</dbReference>
<dbReference type="PANTHER" id="PTHR15696">
    <property type="entry name" value="SMG-7 SUPPRESSOR WITH MORPHOLOGICAL EFFECT ON GENITALIA PROTEIN 7"/>
    <property type="match status" value="1"/>
</dbReference>
<dbReference type="Proteomes" id="UP000193498">
    <property type="component" value="Unassembled WGS sequence"/>
</dbReference>